<protein>
    <recommendedName>
        <fullName evidence="3">Ubiquitin-like protease family profile domain-containing protein</fullName>
    </recommendedName>
</protein>
<organism evidence="1 2">
    <name type="scientific">Carnegiea gigantea</name>
    <dbReference type="NCBI Taxonomy" id="171969"/>
    <lineage>
        <taxon>Eukaryota</taxon>
        <taxon>Viridiplantae</taxon>
        <taxon>Streptophyta</taxon>
        <taxon>Embryophyta</taxon>
        <taxon>Tracheophyta</taxon>
        <taxon>Spermatophyta</taxon>
        <taxon>Magnoliopsida</taxon>
        <taxon>eudicotyledons</taxon>
        <taxon>Gunneridae</taxon>
        <taxon>Pentapetalae</taxon>
        <taxon>Caryophyllales</taxon>
        <taxon>Cactineae</taxon>
        <taxon>Cactaceae</taxon>
        <taxon>Cactoideae</taxon>
        <taxon>Echinocereeae</taxon>
        <taxon>Carnegiea</taxon>
    </lineage>
</organism>
<keyword evidence="2" id="KW-1185">Reference proteome</keyword>
<name>A0A9Q1GKZ8_9CARY</name>
<accession>A0A9Q1GKZ8</accession>
<evidence type="ECO:0000313" key="1">
    <source>
        <dbReference type="EMBL" id="KAJ8421197.1"/>
    </source>
</evidence>
<dbReference type="Proteomes" id="UP001153076">
    <property type="component" value="Unassembled WGS sequence"/>
</dbReference>
<dbReference type="AlphaFoldDB" id="A0A9Q1GKZ8"/>
<comment type="caution">
    <text evidence="1">The sequence shown here is derived from an EMBL/GenBank/DDBJ whole genome shotgun (WGS) entry which is preliminary data.</text>
</comment>
<evidence type="ECO:0000313" key="2">
    <source>
        <dbReference type="Proteomes" id="UP001153076"/>
    </source>
</evidence>
<proteinExistence type="predicted"/>
<sequence length="219" mass="24812">MQVLVGYISTPLSATEIELVTNVRSKFKGIHPNARQWEEDLQECLPKLVPASWLWGLINVVPKAGAEDRSRKYCIGNLAMDMFTELLHRRQRIYPNLFGMSVFLKHHTSVTLHNEGRISSIIWDSFKATPQSDVRYVFMPLLETSDRNWLLLVADLHEHSFLVYNLLPSPAAKSRRELVDSAGQVPAELSARSGSSFPATSMRFVSNFSNLMTYPKSGM</sequence>
<gene>
    <name evidence="1" type="ORF">Cgig2_011716</name>
</gene>
<reference evidence="1" key="1">
    <citation type="submission" date="2022-04" db="EMBL/GenBank/DDBJ databases">
        <title>Carnegiea gigantea Genome sequencing and assembly v2.</title>
        <authorList>
            <person name="Copetti D."/>
            <person name="Sanderson M.J."/>
            <person name="Burquez A."/>
            <person name="Wojciechowski M.F."/>
        </authorList>
    </citation>
    <scope>NUCLEOTIDE SEQUENCE</scope>
    <source>
        <strain evidence="1">SGP5-SGP5p</strain>
        <tissue evidence="1">Aerial part</tissue>
    </source>
</reference>
<dbReference type="EMBL" id="JAKOGI010002860">
    <property type="protein sequence ID" value="KAJ8421197.1"/>
    <property type="molecule type" value="Genomic_DNA"/>
</dbReference>
<evidence type="ECO:0008006" key="3">
    <source>
        <dbReference type="Google" id="ProtNLM"/>
    </source>
</evidence>